<reference evidence="4 5" key="1">
    <citation type="submission" date="2020-06" db="EMBL/GenBank/DDBJ databases">
        <title>Actinokineospora xiongansis sp. nov., isolated from soil of Baiyangdian.</title>
        <authorList>
            <person name="Zhang X."/>
        </authorList>
    </citation>
    <scope>NUCLEOTIDE SEQUENCE [LARGE SCALE GENOMIC DNA]</scope>
    <source>
        <strain evidence="4 5">HBU206404</strain>
    </source>
</reference>
<sequence>MRAGSRWVDPAPLEVARPRLPWWTMLPGKVKLVLLPVVLVGLLVWALAHLARLVWYYPVTVVLALVAAVLYRAGGHWWLGGVALALALGGFIWWWRDTDSFHRRIRWARTEYRRTALYAYQWRTVMRLANLTGTAKGKEHLPKLKRTRSEGWRDLVRVRLIKGQAPEHWEAHASGLAHSFRANSCRVRVVKPGTVELDFIHSDPLAAVLPVPELATDESSVDLRKVTIGRTETGKPWRLKLLGGQLLGVGVQGAGKGSLLWAVLWKIAPLIRSGLVKVYGIDPKGGMELGQAPELFDQVAYDNGEKAVALLESMAVEVRERAARFRGIRRFWTPASGEPFVLLVVDELADVIAYQTDKRLKERAQAALQTITSQGRAPGFGVLALVQDPRKEIVPFRNLFTTRIAMRLDEAAQVDMVLGDGVRARGANAHEIPESTPGVAWVKEDGRRHPVRARAFYPTDTNLIELRHYVSDTSATVLPFPDNTSATDGGSAA</sequence>
<protein>
    <submittedName>
        <fullName evidence="4">Cell division protein FtsK</fullName>
    </submittedName>
</protein>
<dbReference type="PROSITE" id="PS50901">
    <property type="entry name" value="FTSK"/>
    <property type="match status" value="1"/>
</dbReference>
<dbReference type="RefSeq" id="WP_187224772.1">
    <property type="nucleotide sequence ID" value="NZ_JABVED010000041.1"/>
</dbReference>
<organism evidence="4 5">
    <name type="scientific">Actinokineospora xionganensis</name>
    <dbReference type="NCBI Taxonomy" id="2684470"/>
    <lineage>
        <taxon>Bacteria</taxon>
        <taxon>Bacillati</taxon>
        <taxon>Actinomycetota</taxon>
        <taxon>Actinomycetes</taxon>
        <taxon>Pseudonocardiales</taxon>
        <taxon>Pseudonocardiaceae</taxon>
        <taxon>Actinokineospora</taxon>
    </lineage>
</organism>
<dbReference type="EMBL" id="JABVED010000041">
    <property type="protein sequence ID" value="MBC6451704.1"/>
    <property type="molecule type" value="Genomic_DNA"/>
</dbReference>
<evidence type="ECO:0000256" key="2">
    <source>
        <dbReference type="SAM" id="Phobius"/>
    </source>
</evidence>
<evidence type="ECO:0000313" key="5">
    <source>
        <dbReference type="Proteomes" id="UP000734823"/>
    </source>
</evidence>
<feature type="binding site" evidence="1">
    <location>
        <begin position="250"/>
        <end position="257"/>
    </location>
    <ligand>
        <name>ATP</name>
        <dbReference type="ChEBI" id="CHEBI:30616"/>
    </ligand>
</feature>
<keyword evidence="1" id="KW-0547">Nucleotide-binding</keyword>
<evidence type="ECO:0000256" key="1">
    <source>
        <dbReference type="PROSITE-ProRule" id="PRU00289"/>
    </source>
</evidence>
<evidence type="ECO:0000259" key="3">
    <source>
        <dbReference type="PROSITE" id="PS50901"/>
    </source>
</evidence>
<keyword evidence="2" id="KW-0812">Transmembrane</keyword>
<dbReference type="GO" id="GO:0051301">
    <property type="term" value="P:cell division"/>
    <property type="evidence" value="ECO:0007669"/>
    <property type="project" value="UniProtKB-KW"/>
</dbReference>
<evidence type="ECO:0000313" key="4">
    <source>
        <dbReference type="EMBL" id="MBC6451704.1"/>
    </source>
</evidence>
<comment type="caution">
    <text evidence="4">The sequence shown here is derived from an EMBL/GenBank/DDBJ whole genome shotgun (WGS) entry which is preliminary data.</text>
</comment>
<feature type="domain" description="FtsK" evidence="3">
    <location>
        <begin position="234"/>
        <end position="415"/>
    </location>
</feature>
<feature type="transmembrane region" description="Helical" evidence="2">
    <location>
        <begin position="77"/>
        <end position="95"/>
    </location>
</feature>
<gene>
    <name evidence="4" type="ORF">GPZ80_31630</name>
</gene>
<keyword evidence="4" id="KW-0132">Cell division</keyword>
<feature type="transmembrane region" description="Helical" evidence="2">
    <location>
        <begin position="54"/>
        <end position="71"/>
    </location>
</feature>
<dbReference type="InterPro" id="IPR027417">
    <property type="entry name" value="P-loop_NTPase"/>
</dbReference>
<dbReference type="Pfam" id="PF01580">
    <property type="entry name" value="FtsK_SpoIIIE"/>
    <property type="match status" value="1"/>
</dbReference>
<accession>A0ABR7LGB6</accession>
<dbReference type="Proteomes" id="UP000734823">
    <property type="component" value="Unassembled WGS sequence"/>
</dbReference>
<dbReference type="Gene3D" id="3.40.50.300">
    <property type="entry name" value="P-loop containing nucleotide triphosphate hydrolases"/>
    <property type="match status" value="1"/>
</dbReference>
<dbReference type="SUPFAM" id="SSF52540">
    <property type="entry name" value="P-loop containing nucleoside triphosphate hydrolases"/>
    <property type="match status" value="1"/>
</dbReference>
<feature type="transmembrane region" description="Helical" evidence="2">
    <location>
        <begin position="30"/>
        <end position="47"/>
    </location>
</feature>
<dbReference type="InterPro" id="IPR002543">
    <property type="entry name" value="FtsK_dom"/>
</dbReference>
<keyword evidence="2" id="KW-1133">Transmembrane helix</keyword>
<keyword evidence="5" id="KW-1185">Reference proteome</keyword>
<keyword evidence="4" id="KW-0131">Cell cycle</keyword>
<name>A0ABR7LGB6_9PSEU</name>
<proteinExistence type="predicted"/>
<keyword evidence="1" id="KW-0067">ATP-binding</keyword>
<keyword evidence="2" id="KW-0472">Membrane</keyword>